<dbReference type="Proteomes" id="UP000179266">
    <property type="component" value="Unassembled WGS sequence"/>
</dbReference>
<evidence type="ECO:0000259" key="6">
    <source>
        <dbReference type="PROSITE" id="PS51918"/>
    </source>
</evidence>
<dbReference type="PANTHER" id="PTHR43409:SF16">
    <property type="entry name" value="SLR0320 PROTEIN"/>
    <property type="match status" value="1"/>
</dbReference>
<dbReference type="InterPro" id="IPR023404">
    <property type="entry name" value="rSAM_horseshoe"/>
</dbReference>
<feature type="domain" description="Radical SAM core" evidence="6">
    <location>
        <begin position="1"/>
        <end position="200"/>
    </location>
</feature>
<reference evidence="7 8" key="1">
    <citation type="journal article" date="2016" name="Nat. Commun.">
        <title>Thousands of microbial genomes shed light on interconnected biogeochemical processes in an aquifer system.</title>
        <authorList>
            <person name="Anantharaman K."/>
            <person name="Brown C.T."/>
            <person name="Hug L.A."/>
            <person name="Sharon I."/>
            <person name="Castelle C.J."/>
            <person name="Probst A.J."/>
            <person name="Thomas B.C."/>
            <person name="Singh A."/>
            <person name="Wilkins M.J."/>
            <person name="Karaoz U."/>
            <person name="Brodie E.L."/>
            <person name="Williams K.H."/>
            <person name="Hubbard S.S."/>
            <person name="Banfield J.F."/>
        </authorList>
    </citation>
    <scope>NUCLEOTIDE SEQUENCE [LARGE SCALE GENOMIC DNA]</scope>
</reference>
<dbReference type="InterPro" id="IPR006638">
    <property type="entry name" value="Elp3/MiaA/NifB-like_rSAM"/>
</dbReference>
<evidence type="ECO:0000256" key="1">
    <source>
        <dbReference type="ARBA" id="ARBA00001966"/>
    </source>
</evidence>
<dbReference type="SMART" id="SM00729">
    <property type="entry name" value="Elp3"/>
    <property type="match status" value="1"/>
</dbReference>
<keyword evidence="5" id="KW-0411">Iron-sulfur</keyword>
<dbReference type="CDD" id="cd01335">
    <property type="entry name" value="Radical_SAM"/>
    <property type="match status" value="1"/>
</dbReference>
<organism evidence="7 8">
    <name type="scientific">Candidatus Schekmanbacteria bacterium RBG_13_48_7</name>
    <dbReference type="NCBI Taxonomy" id="1817878"/>
    <lineage>
        <taxon>Bacteria</taxon>
        <taxon>Candidatus Schekmaniibacteriota</taxon>
    </lineage>
</organism>
<dbReference type="GO" id="GO:0005829">
    <property type="term" value="C:cytosol"/>
    <property type="evidence" value="ECO:0007669"/>
    <property type="project" value="TreeGrafter"/>
</dbReference>
<comment type="caution">
    <text evidence="7">The sequence shown here is derived from an EMBL/GenBank/DDBJ whole genome shotgun (WGS) entry which is preliminary data.</text>
</comment>
<proteinExistence type="predicted"/>
<protein>
    <recommendedName>
        <fullName evidence="6">Radical SAM core domain-containing protein</fullName>
    </recommendedName>
</protein>
<keyword evidence="4" id="KW-0408">Iron</keyword>
<dbReference type="GO" id="GO:0046872">
    <property type="term" value="F:metal ion binding"/>
    <property type="evidence" value="ECO:0007669"/>
    <property type="project" value="UniProtKB-KW"/>
</dbReference>
<accession>A0A1F7RY97</accession>
<evidence type="ECO:0000256" key="3">
    <source>
        <dbReference type="ARBA" id="ARBA00022723"/>
    </source>
</evidence>
<dbReference type="GO" id="GO:0051536">
    <property type="term" value="F:iron-sulfur cluster binding"/>
    <property type="evidence" value="ECO:0007669"/>
    <property type="project" value="UniProtKB-KW"/>
</dbReference>
<keyword evidence="3" id="KW-0479">Metal-binding</keyword>
<sequence length="246" mass="28735">MFGKKIRRKTLDQVMEEIAFLKNRFHVKEISFYDDTFTYDKKFVIELCEEIIRIGVDISWSCFSRVDFVDLSILKLMKNAGCHQLMYGLESADDEILKNLNKKQSLDQVTEAVSATKQAGIDVRIAFMMGNPGETEVSIKKTCDYVINLDPDIMVVNILTPYPGTALYRRAKQEGLLLSEDWNKYELSNVILNNPNLSPEFVEKQYRSMYRKFYLRPSYMLKHMLKMRTSTQWYDAIRAFGALLIR</sequence>
<keyword evidence="2" id="KW-0949">S-adenosyl-L-methionine</keyword>
<dbReference type="Gene3D" id="3.80.30.20">
    <property type="entry name" value="tm_1862 like domain"/>
    <property type="match status" value="1"/>
</dbReference>
<dbReference type="Pfam" id="PF04055">
    <property type="entry name" value="Radical_SAM"/>
    <property type="match status" value="1"/>
</dbReference>
<name>A0A1F7RY97_9BACT</name>
<gene>
    <name evidence="7" type="ORF">A2161_02315</name>
</gene>
<dbReference type="InterPro" id="IPR051198">
    <property type="entry name" value="BchE-like"/>
</dbReference>
<dbReference type="SUPFAM" id="SSF102114">
    <property type="entry name" value="Radical SAM enzymes"/>
    <property type="match status" value="1"/>
</dbReference>
<dbReference type="PROSITE" id="PS51918">
    <property type="entry name" value="RADICAL_SAM"/>
    <property type="match status" value="1"/>
</dbReference>
<dbReference type="PANTHER" id="PTHR43409">
    <property type="entry name" value="ANAEROBIC MAGNESIUM-PROTOPORPHYRIN IX MONOMETHYL ESTER CYCLASE-RELATED"/>
    <property type="match status" value="1"/>
</dbReference>
<dbReference type="EMBL" id="MGDD01000127">
    <property type="protein sequence ID" value="OGL46441.1"/>
    <property type="molecule type" value="Genomic_DNA"/>
</dbReference>
<evidence type="ECO:0000313" key="8">
    <source>
        <dbReference type="Proteomes" id="UP000179266"/>
    </source>
</evidence>
<dbReference type="InterPro" id="IPR058240">
    <property type="entry name" value="rSAM_sf"/>
</dbReference>
<evidence type="ECO:0000256" key="5">
    <source>
        <dbReference type="ARBA" id="ARBA00023014"/>
    </source>
</evidence>
<evidence type="ECO:0000313" key="7">
    <source>
        <dbReference type="EMBL" id="OGL46441.1"/>
    </source>
</evidence>
<evidence type="ECO:0000256" key="2">
    <source>
        <dbReference type="ARBA" id="ARBA00022691"/>
    </source>
</evidence>
<evidence type="ECO:0000256" key="4">
    <source>
        <dbReference type="ARBA" id="ARBA00023004"/>
    </source>
</evidence>
<dbReference type="InterPro" id="IPR007197">
    <property type="entry name" value="rSAM"/>
</dbReference>
<dbReference type="GO" id="GO:0003824">
    <property type="term" value="F:catalytic activity"/>
    <property type="evidence" value="ECO:0007669"/>
    <property type="project" value="InterPro"/>
</dbReference>
<dbReference type="AlphaFoldDB" id="A0A1F7RY97"/>
<comment type="cofactor">
    <cofactor evidence="1">
        <name>[4Fe-4S] cluster</name>
        <dbReference type="ChEBI" id="CHEBI:49883"/>
    </cofactor>
</comment>